<dbReference type="PANTHER" id="PTHR32248">
    <property type="entry name" value="RNA POLYMERASE SIGMA-54 FACTOR"/>
    <property type="match status" value="1"/>
</dbReference>
<gene>
    <name evidence="3" type="ORF">COX18_03435</name>
</gene>
<feature type="non-terminal residue" evidence="3">
    <location>
        <position position="131"/>
    </location>
</feature>
<evidence type="ECO:0000256" key="1">
    <source>
        <dbReference type="SAM" id="MobiDB-lite"/>
    </source>
</evidence>
<dbReference type="Gene3D" id="1.10.10.1330">
    <property type="entry name" value="RNA polymerase sigma-54 factor, core-binding domain"/>
    <property type="match status" value="1"/>
</dbReference>
<evidence type="ECO:0000313" key="3">
    <source>
        <dbReference type="EMBL" id="PIP41387.1"/>
    </source>
</evidence>
<dbReference type="Proteomes" id="UP000231067">
    <property type="component" value="Unassembled WGS sequence"/>
</dbReference>
<feature type="domain" description="RNA polymerase sigma factor 54 core-binding" evidence="2">
    <location>
        <begin position="82"/>
        <end position="131"/>
    </location>
</feature>
<reference evidence="3 4" key="1">
    <citation type="submission" date="2017-09" db="EMBL/GenBank/DDBJ databases">
        <title>Depth-based differentiation of microbial function through sediment-hosted aquifers and enrichment of novel symbionts in the deep terrestrial subsurface.</title>
        <authorList>
            <person name="Probst A.J."/>
            <person name="Ladd B."/>
            <person name="Jarett J.K."/>
            <person name="Geller-Mcgrath D.E."/>
            <person name="Sieber C.M."/>
            <person name="Emerson J.B."/>
            <person name="Anantharaman K."/>
            <person name="Thomas B.C."/>
            <person name="Malmstrom R."/>
            <person name="Stieglmeier M."/>
            <person name="Klingl A."/>
            <person name="Woyke T."/>
            <person name="Ryan C.M."/>
            <person name="Banfield J.F."/>
        </authorList>
    </citation>
    <scope>NUCLEOTIDE SEQUENCE [LARGE SCALE GENOMIC DNA]</scope>
    <source>
        <strain evidence="3">CG23_combo_of_CG06-09_8_20_14_all_40_23</strain>
    </source>
</reference>
<evidence type="ECO:0000259" key="2">
    <source>
        <dbReference type="Pfam" id="PF04963"/>
    </source>
</evidence>
<evidence type="ECO:0000313" key="4">
    <source>
        <dbReference type="Proteomes" id="UP000231067"/>
    </source>
</evidence>
<name>A0A2H0A7H5_9BACT</name>
<proteinExistence type="predicted"/>
<dbReference type="GO" id="GO:0001216">
    <property type="term" value="F:DNA-binding transcription activator activity"/>
    <property type="evidence" value="ECO:0007669"/>
    <property type="project" value="InterPro"/>
</dbReference>
<comment type="caution">
    <text evidence="3">The sequence shown here is derived from an EMBL/GenBank/DDBJ whole genome shotgun (WGS) entry which is preliminary data.</text>
</comment>
<dbReference type="GO" id="GO:0003677">
    <property type="term" value="F:DNA binding"/>
    <property type="evidence" value="ECO:0007669"/>
    <property type="project" value="InterPro"/>
</dbReference>
<organism evidence="3 4">
    <name type="scientific">Candidatus Desantisbacteria bacterium CG23_combo_of_CG06-09_8_20_14_all_40_23</name>
    <dbReference type="NCBI Taxonomy" id="1974550"/>
    <lineage>
        <taxon>Bacteria</taxon>
        <taxon>Candidatus Desantisiibacteriota</taxon>
    </lineage>
</organism>
<dbReference type="AlphaFoldDB" id="A0A2H0A7H5"/>
<dbReference type="EMBL" id="PCSH01000065">
    <property type="protein sequence ID" value="PIP41387.1"/>
    <property type="molecule type" value="Genomic_DNA"/>
</dbReference>
<dbReference type="GO" id="GO:0006352">
    <property type="term" value="P:DNA-templated transcription initiation"/>
    <property type="evidence" value="ECO:0007669"/>
    <property type="project" value="InterPro"/>
</dbReference>
<dbReference type="InterPro" id="IPR007046">
    <property type="entry name" value="RNA_pol_sigma_54_core-bd"/>
</dbReference>
<dbReference type="InterPro" id="IPR038709">
    <property type="entry name" value="RpoN_core-bd_sf"/>
</dbReference>
<accession>A0A2H0A7H5</accession>
<feature type="region of interest" description="Disordered" evidence="1">
    <location>
        <begin position="26"/>
        <end position="46"/>
    </location>
</feature>
<dbReference type="Pfam" id="PF04963">
    <property type="entry name" value="Sigma54_CBD"/>
    <property type="match status" value="1"/>
</dbReference>
<protein>
    <recommendedName>
        <fullName evidence="2">RNA polymerase sigma factor 54 core-binding domain-containing protein</fullName>
    </recommendedName>
</protein>
<dbReference type="GO" id="GO:0016987">
    <property type="term" value="F:sigma factor activity"/>
    <property type="evidence" value="ECO:0007669"/>
    <property type="project" value="InterPro"/>
</dbReference>
<dbReference type="PANTHER" id="PTHR32248:SF4">
    <property type="entry name" value="RNA POLYMERASE SIGMA-54 FACTOR"/>
    <property type="match status" value="1"/>
</dbReference>
<dbReference type="Pfam" id="PF00309">
    <property type="entry name" value="Sigma54_AID"/>
    <property type="match status" value="1"/>
</dbReference>
<sequence>MKILQLPSLNLLDRIDIELMENPALEEEGSRLESFTSTVMEESSDRRGEDVDWEKWVEHGKNYFSEMTSLAGEDTEYEPLIATEDPSLPQFLLNQLQLEQVSSKEISIGEILVSYIDEDDGYFKGSIDEVA</sequence>
<dbReference type="InterPro" id="IPR000394">
    <property type="entry name" value="RNA_pol_sigma_54"/>
</dbReference>